<evidence type="ECO:0000313" key="1">
    <source>
        <dbReference type="EMBL" id="AFJ24801.1"/>
    </source>
</evidence>
<name>I1ZIE7_SCHMD</name>
<dbReference type="AlphaFoldDB" id="I1ZIE7"/>
<protein>
    <submittedName>
        <fullName evidence="1">Uncharacterized protein</fullName>
    </submittedName>
</protein>
<sequence>EQRSFRPKSSSSYCSLTNLRPKSKQFLDSLEISNELDNLTPTQPESFPLHIDKSHGLISRRSAKVSSNGFEAVADKSATSGYVNLEFNQIFEQINQLCTARVDAPACV</sequence>
<proteinExistence type="evidence at transcript level"/>
<dbReference type="EMBL" id="JX010558">
    <property type="protein sequence ID" value="AFJ24801.1"/>
    <property type="molecule type" value="mRNA"/>
</dbReference>
<accession>I1ZIE7</accession>
<organism evidence="1">
    <name type="scientific">Schmidtea mediterranea</name>
    <name type="common">Freshwater planarian flatworm</name>
    <dbReference type="NCBI Taxonomy" id="79327"/>
    <lineage>
        <taxon>Eukaryota</taxon>
        <taxon>Metazoa</taxon>
        <taxon>Spiralia</taxon>
        <taxon>Lophotrochozoa</taxon>
        <taxon>Platyhelminthes</taxon>
        <taxon>Rhabditophora</taxon>
        <taxon>Seriata</taxon>
        <taxon>Tricladida</taxon>
        <taxon>Continenticola</taxon>
        <taxon>Geoplanoidea</taxon>
        <taxon>Dugesiidae</taxon>
        <taxon>Schmidtea</taxon>
    </lineage>
</organism>
<feature type="non-terminal residue" evidence="1">
    <location>
        <position position="1"/>
    </location>
</feature>
<reference evidence="1" key="1">
    <citation type="journal article" date="2012" name="Genes Dev.">
        <title>A molecular wound response program associated with regeneration initiation in planarians.</title>
        <authorList>
            <person name="Wenemoser D."/>
            <person name="Lapan S.W."/>
            <person name="Wilkinson A.W."/>
            <person name="Bell G.W."/>
            <person name="Reddien P.W."/>
        </authorList>
    </citation>
    <scope>NUCLEOTIDE SEQUENCE</scope>
</reference>